<organism evidence="1">
    <name type="scientific">Myoviridae sp. ctqfO1</name>
    <dbReference type="NCBI Taxonomy" id="2827710"/>
    <lineage>
        <taxon>Viruses</taxon>
        <taxon>Duplodnaviria</taxon>
        <taxon>Heunggongvirae</taxon>
        <taxon>Uroviricota</taxon>
        <taxon>Caudoviricetes</taxon>
    </lineage>
</organism>
<name>A0A8S5T3U1_9CAUD</name>
<protein>
    <submittedName>
        <fullName evidence="1">Uncharacterized protein</fullName>
    </submittedName>
</protein>
<sequence length="61" mass="7148">MKTIDKAKTIKVYSPKGTVTHTYKRSSFGEWMDAECVIVDIVERMKFHERFTSHGVKIVMR</sequence>
<evidence type="ECO:0000313" key="1">
    <source>
        <dbReference type="EMBL" id="DAF57442.1"/>
    </source>
</evidence>
<dbReference type="EMBL" id="BK032734">
    <property type="protein sequence ID" value="DAF57442.1"/>
    <property type="molecule type" value="Genomic_DNA"/>
</dbReference>
<accession>A0A8S5T3U1</accession>
<proteinExistence type="predicted"/>
<reference evidence="1" key="1">
    <citation type="journal article" date="2021" name="Proc. Natl. Acad. Sci. U.S.A.">
        <title>A Catalog of Tens of Thousands of Viruses from Human Metagenomes Reveals Hidden Associations with Chronic Diseases.</title>
        <authorList>
            <person name="Tisza M.J."/>
            <person name="Buck C.B."/>
        </authorList>
    </citation>
    <scope>NUCLEOTIDE SEQUENCE</scope>
    <source>
        <strain evidence="1">CtqfO1</strain>
    </source>
</reference>